<evidence type="ECO:0000313" key="1">
    <source>
        <dbReference type="EMBL" id="CAD1468564.1"/>
    </source>
</evidence>
<name>A0A6V7GTU1_9HYME</name>
<keyword evidence="2" id="KW-1185">Reference proteome</keyword>
<evidence type="ECO:0000313" key="2">
    <source>
        <dbReference type="Proteomes" id="UP000752696"/>
    </source>
</evidence>
<gene>
    <name evidence="1" type="ORF">MHI_LOCUS54092</name>
</gene>
<protein>
    <submittedName>
        <fullName evidence="1">Uncharacterized protein</fullName>
    </submittedName>
</protein>
<reference evidence="1" key="1">
    <citation type="submission" date="2020-07" db="EMBL/GenBank/DDBJ databases">
        <authorList>
            <person name="Nazaruddin N."/>
        </authorList>
    </citation>
    <scope>NUCLEOTIDE SEQUENCE</scope>
</reference>
<dbReference type="AlphaFoldDB" id="A0A6V7GTU1"/>
<organism evidence="1 2">
    <name type="scientific">Heterotrigona itama</name>
    <dbReference type="NCBI Taxonomy" id="395501"/>
    <lineage>
        <taxon>Eukaryota</taxon>
        <taxon>Metazoa</taxon>
        <taxon>Ecdysozoa</taxon>
        <taxon>Arthropoda</taxon>
        <taxon>Hexapoda</taxon>
        <taxon>Insecta</taxon>
        <taxon>Pterygota</taxon>
        <taxon>Neoptera</taxon>
        <taxon>Endopterygota</taxon>
        <taxon>Hymenoptera</taxon>
        <taxon>Apocrita</taxon>
        <taxon>Aculeata</taxon>
        <taxon>Apoidea</taxon>
        <taxon>Anthophila</taxon>
        <taxon>Apidae</taxon>
        <taxon>Heterotrigona</taxon>
    </lineage>
</organism>
<accession>A0A6V7GTU1</accession>
<sequence length="115" mass="14036">MFFGSMEVFVINSYIIYKINSYIIYKIVKKKQNKKLLTYLKYVELTNNFRQDLELNRKFHEMCKAKKRDSVVCSNRQKIGERHETSEYCNTCLDKPRIYLGDYFSKYHKMKKFET</sequence>
<dbReference type="EMBL" id="CAJDYZ010000767">
    <property type="protein sequence ID" value="CAD1468564.1"/>
    <property type="molecule type" value="Genomic_DNA"/>
</dbReference>
<dbReference type="Proteomes" id="UP000752696">
    <property type="component" value="Unassembled WGS sequence"/>
</dbReference>
<proteinExistence type="predicted"/>
<comment type="caution">
    <text evidence="1">The sequence shown here is derived from an EMBL/GenBank/DDBJ whole genome shotgun (WGS) entry which is preliminary data.</text>
</comment>